<keyword evidence="9 13" id="KW-0456">Lyase</keyword>
<dbReference type="InterPro" id="IPR030476">
    <property type="entry name" value="Pentaxin_CS"/>
</dbReference>
<dbReference type="SMART" id="SM00159">
    <property type="entry name" value="PTX"/>
    <property type="match status" value="1"/>
</dbReference>
<evidence type="ECO:0000259" key="14">
    <source>
        <dbReference type="PROSITE" id="PS51144"/>
    </source>
</evidence>
<keyword evidence="13" id="KW-0732">Signal</keyword>
<dbReference type="Pfam" id="PF00354">
    <property type="entry name" value="Pentaxin"/>
    <property type="match status" value="1"/>
</dbReference>
<dbReference type="OrthoDB" id="429145at2759"/>
<dbReference type="EMBL" id="BEZZ01000901">
    <property type="protein sequence ID" value="GCC36872.1"/>
    <property type="molecule type" value="Genomic_DNA"/>
</dbReference>
<dbReference type="InterPro" id="IPR036398">
    <property type="entry name" value="CA_dom_sf"/>
</dbReference>
<dbReference type="PROSITE" id="PS00162">
    <property type="entry name" value="ALPHA_CA_1"/>
    <property type="match status" value="1"/>
</dbReference>
<dbReference type="GO" id="GO:0005615">
    <property type="term" value="C:extracellular space"/>
    <property type="evidence" value="ECO:0007669"/>
    <property type="project" value="TreeGrafter"/>
</dbReference>
<dbReference type="GO" id="GO:0008270">
    <property type="term" value="F:zinc ion binding"/>
    <property type="evidence" value="ECO:0007669"/>
    <property type="project" value="UniProtKB-UniRule"/>
</dbReference>
<accession>A0A401T2K1</accession>
<feature type="signal peptide" evidence="13">
    <location>
        <begin position="1"/>
        <end position="21"/>
    </location>
</feature>
<dbReference type="PROSITE" id="PS51144">
    <property type="entry name" value="ALPHA_CA_2"/>
    <property type="match status" value="1"/>
</dbReference>
<dbReference type="InterPro" id="IPR018338">
    <property type="entry name" value="Carbonic_anhydrase_a-class_CS"/>
</dbReference>
<keyword evidence="5 13" id="KW-0479">Metal-binding</keyword>
<dbReference type="Pfam" id="PF00194">
    <property type="entry name" value="Carb_anhydrase"/>
    <property type="match status" value="1"/>
</dbReference>
<evidence type="ECO:0000256" key="9">
    <source>
        <dbReference type="ARBA" id="ARBA00023239"/>
    </source>
</evidence>
<evidence type="ECO:0000256" key="13">
    <source>
        <dbReference type="RuleBase" id="RU367011"/>
    </source>
</evidence>
<feature type="domain" description="Alpha-carbonic anhydrase" evidence="14">
    <location>
        <begin position="24"/>
        <end position="282"/>
    </location>
</feature>
<evidence type="ECO:0000256" key="11">
    <source>
        <dbReference type="ARBA" id="ARBA00048348"/>
    </source>
</evidence>
<evidence type="ECO:0000256" key="2">
    <source>
        <dbReference type="ARBA" id="ARBA00004613"/>
    </source>
</evidence>
<evidence type="ECO:0000256" key="7">
    <source>
        <dbReference type="ARBA" id="ARBA00023157"/>
    </source>
</evidence>
<dbReference type="InterPro" id="IPR023561">
    <property type="entry name" value="Carbonic_anhydrase_a-class"/>
</dbReference>
<keyword evidence="4" id="KW-0964">Secreted</keyword>
<dbReference type="PRINTS" id="PR00895">
    <property type="entry name" value="PENTAXIN"/>
</dbReference>
<feature type="domain" description="Pentraxin (PTX)" evidence="15">
    <location>
        <begin position="325"/>
        <end position="522"/>
    </location>
</feature>
<dbReference type="Gene3D" id="2.60.120.200">
    <property type="match status" value="1"/>
</dbReference>
<dbReference type="SUPFAM" id="SSF49899">
    <property type="entry name" value="Concanavalin A-like lectins/glucanases"/>
    <property type="match status" value="1"/>
</dbReference>
<reference evidence="16 17" key="1">
    <citation type="journal article" date="2018" name="Nat. Ecol. Evol.">
        <title>Shark genomes provide insights into elasmobranch evolution and the origin of vertebrates.</title>
        <authorList>
            <person name="Hara Y"/>
            <person name="Yamaguchi K"/>
            <person name="Onimaru K"/>
            <person name="Kadota M"/>
            <person name="Koyanagi M"/>
            <person name="Keeley SD"/>
            <person name="Tatsumi K"/>
            <person name="Tanaka K"/>
            <person name="Motone F"/>
            <person name="Kageyama Y"/>
            <person name="Nozu R"/>
            <person name="Adachi N"/>
            <person name="Nishimura O"/>
            <person name="Nakagawa R"/>
            <person name="Tanegashima C"/>
            <person name="Kiyatake I"/>
            <person name="Matsumoto R"/>
            <person name="Murakumo K"/>
            <person name="Nishida K"/>
            <person name="Terakita A"/>
            <person name="Kuratani S"/>
            <person name="Sato K"/>
            <person name="Hyodo S Kuraku.S."/>
        </authorList>
    </citation>
    <scope>NUCLEOTIDE SEQUENCE [LARGE SCALE GENOMIC DNA]</scope>
</reference>
<dbReference type="SUPFAM" id="SSF51069">
    <property type="entry name" value="Carbonic anhydrase"/>
    <property type="match status" value="1"/>
</dbReference>
<dbReference type="FunFam" id="3.10.200.10:FF:000003">
    <property type="entry name" value="Carbonic anhydrase 12"/>
    <property type="match status" value="1"/>
</dbReference>
<dbReference type="PANTHER" id="PTHR18952:SF110">
    <property type="entry name" value="CARBONIC ANHYDRASE 6"/>
    <property type="match status" value="1"/>
</dbReference>
<dbReference type="InterPro" id="IPR013320">
    <property type="entry name" value="ConA-like_dom_sf"/>
</dbReference>
<dbReference type="Gene3D" id="3.10.200.10">
    <property type="entry name" value="Alpha carbonic anhydrase"/>
    <property type="match status" value="1"/>
</dbReference>
<keyword evidence="7" id="KW-1015">Disulfide bond</keyword>
<dbReference type="InterPro" id="IPR001759">
    <property type="entry name" value="PTX_dom"/>
</dbReference>
<keyword evidence="6 13" id="KW-0862">Zinc</keyword>
<name>A0A401T2K1_CHIPU</name>
<comment type="similarity">
    <text evidence="3 13">Belongs to the alpha-carbonic anhydrase family.</text>
</comment>
<keyword evidence="8" id="KW-0325">Glycoprotein</keyword>
<dbReference type="PROSITE" id="PS00289">
    <property type="entry name" value="PTX_1"/>
    <property type="match status" value="1"/>
</dbReference>
<evidence type="ECO:0000256" key="5">
    <source>
        <dbReference type="ARBA" id="ARBA00022723"/>
    </source>
</evidence>
<evidence type="ECO:0000259" key="15">
    <source>
        <dbReference type="PROSITE" id="PS51828"/>
    </source>
</evidence>
<evidence type="ECO:0000256" key="4">
    <source>
        <dbReference type="ARBA" id="ARBA00022525"/>
    </source>
</evidence>
<dbReference type="CDD" id="cd03123">
    <property type="entry name" value="alpha_CA_VI_IX_XII_XIV"/>
    <property type="match status" value="1"/>
</dbReference>
<dbReference type="AlphaFoldDB" id="A0A401T2K1"/>
<evidence type="ECO:0000313" key="17">
    <source>
        <dbReference type="Proteomes" id="UP000287033"/>
    </source>
</evidence>
<comment type="function">
    <text evidence="10">Reversible hydration of carbon dioxide. Its role in saliva is unknown.</text>
</comment>
<proteinExistence type="inferred from homology"/>
<evidence type="ECO:0000256" key="6">
    <source>
        <dbReference type="ARBA" id="ARBA00022833"/>
    </source>
</evidence>
<comment type="subcellular location">
    <subcellularLocation>
        <location evidence="2">Secreted</location>
    </subcellularLocation>
</comment>
<dbReference type="InterPro" id="IPR001148">
    <property type="entry name" value="CA_dom"/>
</dbReference>
<evidence type="ECO:0000256" key="10">
    <source>
        <dbReference type="ARBA" id="ARBA00025355"/>
    </source>
</evidence>
<comment type="caution">
    <text evidence="16">The sequence shown here is derived from an EMBL/GenBank/DDBJ whole genome shotgun (WGS) entry which is preliminary data.</text>
</comment>
<sequence length="524" mass="59357">MDLRKLALGNFILLWVQSGIANKEHWSYQEGDLNEAHWGLKYPACVGSHQSPIDIQRKKVKFNMSLPHLELSGYDGLHEEPFLMINNGHSVAINLPPSMFISKGLPNRYTAVQMHFHWGGLDLESSGSEHTIDGIRYVAELHIVHYNSDKYSSFLEASDKADGLAVLAFFYEDGHFENTYYSDFISSLSKIRYAGQSTEIQPIDITTLLPHNLSNFYRYRGSLTTPPCFESIIWTIFDTPIVLSSNQIRLLETSVLDWENKTLRNDYRHAQPVNDRIVEASFQPALMKGSCYLETIHEKLDKIEGILNHVDANSESRLTGSKLPFYPSFHFCEESLSSYVQIQTLCSMNLSSFTICMLVRTRDVQPRILLSYATADSDNELVISVGFDWGLWIGGHFVNMPLSFSPNEWVHYCVTWTSQSGAVEMWNNGLSGKINYLKKGYIIKTGGTVLLGKDHDGIVDMLSDAFIGDISAVNMWDYVLTPLEIRNIMECRYRWKRGNVIGWGKSSTTVFGGVKLEEDSTCLG</sequence>
<dbReference type="PANTHER" id="PTHR18952">
    <property type="entry name" value="CARBONIC ANHYDRASE"/>
    <property type="match status" value="1"/>
</dbReference>
<dbReference type="PROSITE" id="PS51828">
    <property type="entry name" value="PTX_2"/>
    <property type="match status" value="1"/>
</dbReference>
<evidence type="ECO:0000256" key="3">
    <source>
        <dbReference type="ARBA" id="ARBA00010718"/>
    </source>
</evidence>
<comment type="catalytic activity">
    <reaction evidence="11 13">
        <text>hydrogencarbonate + H(+) = CO2 + H2O</text>
        <dbReference type="Rhea" id="RHEA:10748"/>
        <dbReference type="ChEBI" id="CHEBI:15377"/>
        <dbReference type="ChEBI" id="CHEBI:15378"/>
        <dbReference type="ChEBI" id="CHEBI:16526"/>
        <dbReference type="ChEBI" id="CHEBI:17544"/>
        <dbReference type="EC" id="4.2.1.1"/>
    </reaction>
</comment>
<dbReference type="Proteomes" id="UP000287033">
    <property type="component" value="Unassembled WGS sequence"/>
</dbReference>
<dbReference type="OMA" id="HWATKYP"/>
<dbReference type="EC" id="4.2.1.1" evidence="13"/>
<gene>
    <name evidence="16" type="ORF">chiPu_0015372</name>
</gene>
<comment type="cofactor">
    <cofactor evidence="1 13">
        <name>Zn(2+)</name>
        <dbReference type="ChEBI" id="CHEBI:29105"/>
    </cofactor>
</comment>
<evidence type="ECO:0000313" key="16">
    <source>
        <dbReference type="EMBL" id="GCC36872.1"/>
    </source>
</evidence>
<evidence type="ECO:0000256" key="12">
    <source>
        <dbReference type="PROSITE-ProRule" id="PRU01172"/>
    </source>
</evidence>
<feature type="chain" id="PRO_5025075134" description="Carbonic anhydrase" evidence="13">
    <location>
        <begin position="22"/>
        <end position="524"/>
    </location>
</feature>
<comment type="caution">
    <text evidence="12">Lacks conserved residue(s) required for the propagation of feature annotation.</text>
</comment>
<evidence type="ECO:0000256" key="8">
    <source>
        <dbReference type="ARBA" id="ARBA00023180"/>
    </source>
</evidence>
<dbReference type="STRING" id="137246.A0A401T2K1"/>
<dbReference type="SMART" id="SM01057">
    <property type="entry name" value="Carb_anhydrase"/>
    <property type="match status" value="1"/>
</dbReference>
<evidence type="ECO:0000256" key="1">
    <source>
        <dbReference type="ARBA" id="ARBA00001947"/>
    </source>
</evidence>
<organism evidence="16 17">
    <name type="scientific">Chiloscyllium punctatum</name>
    <name type="common">Brownbanded bambooshark</name>
    <name type="synonym">Hemiscyllium punctatum</name>
    <dbReference type="NCBI Taxonomy" id="137246"/>
    <lineage>
        <taxon>Eukaryota</taxon>
        <taxon>Metazoa</taxon>
        <taxon>Chordata</taxon>
        <taxon>Craniata</taxon>
        <taxon>Vertebrata</taxon>
        <taxon>Chondrichthyes</taxon>
        <taxon>Elasmobranchii</taxon>
        <taxon>Galeomorphii</taxon>
        <taxon>Galeoidea</taxon>
        <taxon>Orectolobiformes</taxon>
        <taxon>Hemiscylliidae</taxon>
        <taxon>Chiloscyllium</taxon>
    </lineage>
</organism>
<keyword evidence="17" id="KW-1185">Reference proteome</keyword>
<protein>
    <recommendedName>
        <fullName evidence="13">Carbonic anhydrase</fullName>
        <ecNumber evidence="13">4.2.1.1</ecNumber>
    </recommendedName>
</protein>
<dbReference type="GO" id="GO:0004089">
    <property type="term" value="F:carbonate dehydratase activity"/>
    <property type="evidence" value="ECO:0007669"/>
    <property type="project" value="UniProtKB-UniRule"/>
</dbReference>